<dbReference type="RefSeq" id="WP_311333360.1">
    <property type="nucleotide sequence ID" value="NZ_JAVRHZ010000006.1"/>
</dbReference>
<reference evidence="1 2" key="1">
    <citation type="submission" date="2023-09" db="EMBL/GenBank/DDBJ databases">
        <authorList>
            <person name="Rey-Velasco X."/>
        </authorList>
    </citation>
    <scope>NUCLEOTIDE SEQUENCE [LARGE SCALE GENOMIC DNA]</scope>
    <source>
        <strain evidence="1 2">W242</strain>
    </source>
</reference>
<sequence length="208" mass="23655">MQKEISTTEIVKLYKDTLAIAISYPEYRDLVATHTENKTTTGPIQTEDLVQYTLLNNSRMNRHDKKMVVPDTINAFFSGFTKKQTWLVLTESWCGDAAQTMPMLYKLSQLAPSINLRVALRDKNVALMNHFLTNGGMSIPKLIILDNESDSIVADWGPRPSPAIKMVNEFKAQHGSLTPEFKQDLQIWYNKDKGISTAEDIYKLLKEN</sequence>
<name>A0ABU2YH68_9FLAO</name>
<comment type="caution">
    <text evidence="1">The sequence shown here is derived from an EMBL/GenBank/DDBJ whole genome shotgun (WGS) entry which is preliminary data.</text>
</comment>
<protein>
    <submittedName>
        <fullName evidence="1">Thioredoxin family protein</fullName>
    </submittedName>
</protein>
<dbReference type="InterPro" id="IPR036249">
    <property type="entry name" value="Thioredoxin-like_sf"/>
</dbReference>
<proteinExistence type="predicted"/>
<evidence type="ECO:0000313" key="2">
    <source>
        <dbReference type="Proteomes" id="UP001254488"/>
    </source>
</evidence>
<dbReference type="Pfam" id="PF14595">
    <property type="entry name" value="Thioredoxin_9"/>
    <property type="match status" value="1"/>
</dbReference>
<dbReference type="Gene3D" id="3.40.30.10">
    <property type="entry name" value="Glutaredoxin"/>
    <property type="match status" value="1"/>
</dbReference>
<dbReference type="Proteomes" id="UP001254488">
    <property type="component" value="Unassembled WGS sequence"/>
</dbReference>
<accession>A0ABU2YH68</accession>
<gene>
    <name evidence="1" type="ORF">RM538_10360</name>
</gene>
<evidence type="ECO:0000313" key="1">
    <source>
        <dbReference type="EMBL" id="MDT0556408.1"/>
    </source>
</evidence>
<keyword evidence="2" id="KW-1185">Reference proteome</keyword>
<dbReference type="SUPFAM" id="SSF52833">
    <property type="entry name" value="Thioredoxin-like"/>
    <property type="match status" value="1"/>
</dbReference>
<dbReference type="EMBL" id="JAVRHZ010000006">
    <property type="protein sequence ID" value="MDT0556408.1"/>
    <property type="molecule type" value="Genomic_DNA"/>
</dbReference>
<organism evidence="1 2">
    <name type="scientific">Patiriisocius hiemis</name>
    <dbReference type="NCBI Taxonomy" id="3075604"/>
    <lineage>
        <taxon>Bacteria</taxon>
        <taxon>Pseudomonadati</taxon>
        <taxon>Bacteroidota</taxon>
        <taxon>Flavobacteriia</taxon>
        <taxon>Flavobacteriales</taxon>
        <taxon>Flavobacteriaceae</taxon>
        <taxon>Patiriisocius</taxon>
    </lineage>
</organism>